<evidence type="ECO:0000313" key="4">
    <source>
        <dbReference type="Proteomes" id="UP001211872"/>
    </source>
</evidence>
<dbReference type="EMBL" id="CP115397">
    <property type="protein sequence ID" value="WBO86717.1"/>
    <property type="molecule type" value="Genomic_DNA"/>
</dbReference>
<dbReference type="Pfam" id="PF18962">
    <property type="entry name" value="Por_Secre_tail"/>
    <property type="match status" value="1"/>
</dbReference>
<proteinExistence type="predicted"/>
<dbReference type="InterPro" id="IPR045829">
    <property type="entry name" value="PKD_6"/>
</dbReference>
<reference evidence="3 4" key="1">
    <citation type="journal article" date="2011" name="Int. J. Syst. Evol. Microbiol.">
        <title>Hymenobacter yonginensis sp. nov., isolated from a mesotrophic artificial lake.</title>
        <authorList>
            <person name="Joung Y."/>
            <person name="Cho S.H."/>
            <person name="Kim H."/>
            <person name="Kim S.B."/>
            <person name="Joh K."/>
        </authorList>
    </citation>
    <scope>NUCLEOTIDE SEQUENCE [LARGE SCALE GENOMIC DNA]</scope>
    <source>
        <strain evidence="3 4">KCTC 22745</strain>
    </source>
</reference>
<dbReference type="Proteomes" id="UP001211872">
    <property type="component" value="Plasmid unnamed2"/>
</dbReference>
<dbReference type="RefSeq" id="WP_270129374.1">
    <property type="nucleotide sequence ID" value="NZ_CP115397.1"/>
</dbReference>
<geneLocation type="plasmid" evidence="3 4">
    <name>unnamed2</name>
</geneLocation>
<dbReference type="InterPro" id="IPR026444">
    <property type="entry name" value="Secre_tail"/>
</dbReference>
<protein>
    <submittedName>
        <fullName evidence="3">T9SS type A sorting domain-containing protein</fullName>
    </submittedName>
</protein>
<dbReference type="NCBIfam" id="TIGR04183">
    <property type="entry name" value="Por_Secre_tail"/>
    <property type="match status" value="1"/>
</dbReference>
<evidence type="ECO:0000259" key="2">
    <source>
        <dbReference type="Pfam" id="PF19408"/>
    </source>
</evidence>
<name>A0ABY7PUX9_9BACT</name>
<keyword evidence="4" id="KW-1185">Reference proteome</keyword>
<keyword evidence="3" id="KW-0614">Plasmid</keyword>
<evidence type="ECO:0000313" key="3">
    <source>
        <dbReference type="EMBL" id="WBO86717.1"/>
    </source>
</evidence>
<gene>
    <name evidence="3" type="ORF">O9Z63_20770</name>
</gene>
<feature type="domain" description="PKD-like" evidence="2">
    <location>
        <begin position="65"/>
        <end position="128"/>
    </location>
</feature>
<dbReference type="Pfam" id="PF19408">
    <property type="entry name" value="PKD_6"/>
    <property type="match status" value="1"/>
</dbReference>
<accession>A0ABY7PUX9</accession>
<organism evidence="3 4">
    <name type="scientific">Hymenobacter yonginensis</name>
    <dbReference type="NCBI Taxonomy" id="748197"/>
    <lineage>
        <taxon>Bacteria</taxon>
        <taxon>Pseudomonadati</taxon>
        <taxon>Bacteroidota</taxon>
        <taxon>Cytophagia</taxon>
        <taxon>Cytophagales</taxon>
        <taxon>Hymenobacteraceae</taxon>
        <taxon>Hymenobacter</taxon>
    </lineage>
</organism>
<sequence length="215" mass="22409">MTTSFGSSPTFQATANTSGSVTLRATVSGNCGNFVVTRTIYVGAPPAAELQAPSGLDGCNTFAGSFQITNLNPAFTYSVSAGGSLRLFGGFNASTGTINVKVGAQTGAGYVTVVTQNACGSTTSSQTIDVPGCSTGTRFAVYPNPAQDETTVENLAAPSEAFDVVLYNGQGRLIYEKRAARGKVRLPLRELPPGLYHLHTGNGRQKETRTLQVTR</sequence>
<feature type="domain" description="Secretion system C-terminal sorting" evidence="1">
    <location>
        <begin position="141"/>
        <end position="211"/>
    </location>
</feature>
<evidence type="ECO:0000259" key="1">
    <source>
        <dbReference type="Pfam" id="PF18962"/>
    </source>
</evidence>